<feature type="compositionally biased region" description="Pro residues" evidence="1">
    <location>
        <begin position="116"/>
        <end position="128"/>
    </location>
</feature>
<proteinExistence type="predicted"/>
<dbReference type="Proteomes" id="UP001055093">
    <property type="component" value="Unassembled WGS sequence"/>
</dbReference>
<evidence type="ECO:0000313" key="2">
    <source>
        <dbReference type="EMBL" id="GJE77508.1"/>
    </source>
</evidence>
<gene>
    <name evidence="2" type="ORF">BGCPKDLD_4113</name>
</gene>
<reference evidence="2" key="2">
    <citation type="submission" date="2021-08" db="EMBL/GenBank/DDBJ databases">
        <authorList>
            <person name="Tani A."/>
            <person name="Ola A."/>
            <person name="Ogura Y."/>
            <person name="Katsura K."/>
            <person name="Hayashi T."/>
        </authorList>
    </citation>
    <scope>NUCLEOTIDE SEQUENCE</scope>
    <source>
        <strain evidence="2">DSM 14458</strain>
    </source>
</reference>
<feature type="region of interest" description="Disordered" evidence="1">
    <location>
        <begin position="112"/>
        <end position="137"/>
    </location>
</feature>
<feature type="region of interest" description="Disordered" evidence="1">
    <location>
        <begin position="156"/>
        <end position="181"/>
    </location>
</feature>
<reference evidence="2" key="1">
    <citation type="journal article" date="2021" name="Front. Microbiol.">
        <title>Comprehensive Comparative Genomics and Phenotyping of Methylobacterium Species.</title>
        <authorList>
            <person name="Alessa O."/>
            <person name="Ogura Y."/>
            <person name="Fujitani Y."/>
            <person name="Takami H."/>
            <person name="Hayashi T."/>
            <person name="Sahin N."/>
            <person name="Tani A."/>
        </authorList>
    </citation>
    <scope>NUCLEOTIDE SEQUENCE</scope>
    <source>
        <strain evidence="2">DSM 14458</strain>
    </source>
</reference>
<keyword evidence="3" id="KW-1185">Reference proteome</keyword>
<organism evidence="2 3">
    <name type="scientific">Methylorubrum suomiense</name>
    <dbReference type="NCBI Taxonomy" id="144191"/>
    <lineage>
        <taxon>Bacteria</taxon>
        <taxon>Pseudomonadati</taxon>
        <taxon>Pseudomonadota</taxon>
        <taxon>Alphaproteobacteria</taxon>
        <taxon>Hyphomicrobiales</taxon>
        <taxon>Methylobacteriaceae</taxon>
        <taxon>Methylorubrum</taxon>
    </lineage>
</organism>
<dbReference type="EMBL" id="BPRE01000015">
    <property type="protein sequence ID" value="GJE77508.1"/>
    <property type="molecule type" value="Genomic_DNA"/>
</dbReference>
<accession>A0ABQ4UZC3</accession>
<comment type="caution">
    <text evidence="2">The sequence shown here is derived from an EMBL/GenBank/DDBJ whole genome shotgun (WGS) entry which is preliminary data.</text>
</comment>
<evidence type="ECO:0000256" key="1">
    <source>
        <dbReference type="SAM" id="MobiDB-lite"/>
    </source>
</evidence>
<name>A0ABQ4UZC3_9HYPH</name>
<sequence length="181" mass="18932">MDFAVEPDRWTLPRRQPLRLRSQTVRLGPLKSPRARGRLPRWLVGPSLAVLSLSAAITLTARFPATAVSEPVTPVAGKTLPAARIVGVAPPPSSQAAAPPVQTAAADLPVLRAPETPDPIPVTSPPSPHAAAVKPKPELGPLPVLEVEAEVFEPLAIAETPTPSPGRTSARPPSPRIAGQF</sequence>
<evidence type="ECO:0000313" key="3">
    <source>
        <dbReference type="Proteomes" id="UP001055093"/>
    </source>
</evidence>
<protein>
    <submittedName>
        <fullName evidence="2">Uncharacterized protein</fullName>
    </submittedName>
</protein>